<evidence type="ECO:0000256" key="1">
    <source>
        <dbReference type="ARBA" id="ARBA00005064"/>
    </source>
</evidence>
<reference evidence="13" key="1">
    <citation type="submission" date="2024-06" db="EMBL/GenBank/DDBJ databases">
        <authorList>
            <person name="Liu X."/>
            <person name="Lenzi L."/>
            <person name="Haldenby T S."/>
            <person name="Uol C."/>
        </authorList>
    </citation>
    <scope>NUCLEOTIDE SEQUENCE</scope>
</reference>
<comment type="function">
    <text evidence="9">Succinyl-CoA synthetase functions in the citric acid cycle (TCA), coupling the hydrolysis of succinyl-CoA to the synthesis of ATP and thus represents the only step of substrate-level phosphorylation in the TCA. The beta subunit provides nucleotide specificity of the enzyme and binds the substrate succinate, while the binding sites for coenzyme A and phosphate are found in the alpha subunit.</text>
</comment>
<dbReference type="GO" id="GO:0004775">
    <property type="term" value="F:succinate-CoA ligase (ADP-forming) activity"/>
    <property type="evidence" value="ECO:0007669"/>
    <property type="project" value="UniProtKB-UniRule"/>
</dbReference>
<dbReference type="InterPro" id="IPR013815">
    <property type="entry name" value="ATP_grasp_subdomain_1"/>
</dbReference>
<sequence length="441" mass="48143">MWAGKIFQCSVRSSPFIRPTRGLKLLEHVGMEVLREGGVKTPNFKVARALQDIAGNYRDIASKGSTEDAVLKAQVLTGGRGKGKWDSGLQGGVRIVMSENEAMETAKMMLGHRLFTKQTGAQGTPCNALMVAERKFLRHECYVAMVLDRNTVGAVLLGCAEGGVNIEEYAKEHPDKLVKLFVDITKGLSDEEAVDFARRLRMPTEQSVQDAAKQVKAMYNLFLKRDCTFLEINPLAVDVKGEVMCVDCKIHIDDNAKGRQKDLFEKRDISLEDARDVRAEKVDINYIGLDGNIACLVNGAGLAMATMDLIKLHGGNPANFLDVGGGADAQQITEAFRIILEDPKVQAIFVNIFGGILRCDAIANGIIQALNEIKTEVPIVVRLQGTHVKEAKDILKSGHKKLISIDDLDRAARTAVKMADISEMAKQASIGVEFTTTSLSA</sequence>
<keyword evidence="3 9" id="KW-0436">Ligase</keyword>
<dbReference type="SUPFAM" id="SSF56059">
    <property type="entry name" value="Glutathione synthetase ATP-binding domain-like"/>
    <property type="match status" value="1"/>
</dbReference>
<dbReference type="Pfam" id="PF08442">
    <property type="entry name" value="ATP-grasp_2"/>
    <property type="match status" value="1"/>
</dbReference>
<dbReference type="HAMAP" id="MF_00558">
    <property type="entry name" value="Succ_CoA_beta"/>
    <property type="match status" value="1"/>
</dbReference>
<dbReference type="Gene3D" id="3.40.50.261">
    <property type="entry name" value="Succinyl-CoA synthetase domains"/>
    <property type="match status" value="1"/>
</dbReference>
<feature type="binding site" evidence="9">
    <location>
        <position position="298"/>
    </location>
    <ligand>
        <name>substrate</name>
        <note>ligand shared with subunit alpha</note>
    </ligand>
</feature>
<comment type="pathway">
    <text evidence="1 9">Carbohydrate metabolism; tricarboxylic acid cycle; succinate from succinyl-CoA (ligase route): step 1/1.</text>
</comment>
<keyword evidence="9" id="KW-0496">Mitochondrion</keyword>
<evidence type="ECO:0000256" key="5">
    <source>
        <dbReference type="ARBA" id="ARBA00022741"/>
    </source>
</evidence>
<dbReference type="PROSITE" id="PS01217">
    <property type="entry name" value="SUCCINYL_COA_LIG_3"/>
    <property type="match status" value="1"/>
</dbReference>
<dbReference type="InterPro" id="IPR017866">
    <property type="entry name" value="Succ-CoA_synthase_bsu_CS"/>
</dbReference>
<dbReference type="InterPro" id="IPR005811">
    <property type="entry name" value="SUCC_ACL_C"/>
</dbReference>
<keyword evidence="4 9" id="KW-0479">Metal-binding</keyword>
<dbReference type="Proteomes" id="UP001497525">
    <property type="component" value="Unassembled WGS sequence"/>
</dbReference>
<dbReference type="GO" id="GO:0005739">
    <property type="term" value="C:mitochondrion"/>
    <property type="evidence" value="ECO:0007669"/>
    <property type="project" value="UniProtKB-SubCell"/>
</dbReference>
<evidence type="ECO:0000259" key="12">
    <source>
        <dbReference type="Pfam" id="PF08442"/>
    </source>
</evidence>
<dbReference type="EC" id="6.2.1.5" evidence="9"/>
<comment type="subcellular location">
    <subcellularLocation>
        <location evidence="9">Mitochondrion</location>
    </subcellularLocation>
</comment>
<keyword evidence="2 9" id="KW-0816">Tricarboxylic acid cycle</keyword>
<dbReference type="EMBL" id="CAXLJL010000800">
    <property type="protein sequence ID" value="CAL5140843.1"/>
    <property type="molecule type" value="Genomic_DNA"/>
</dbReference>
<feature type="binding site" evidence="9">
    <location>
        <begin position="79"/>
        <end position="81"/>
    </location>
    <ligand>
        <name>ATP</name>
        <dbReference type="ChEBI" id="CHEBI:30616"/>
    </ligand>
</feature>
<evidence type="ECO:0000256" key="3">
    <source>
        <dbReference type="ARBA" id="ARBA00022598"/>
    </source>
</evidence>
<feature type="binding site" evidence="9">
    <location>
        <position position="247"/>
    </location>
    <ligand>
        <name>Mg(2+)</name>
        <dbReference type="ChEBI" id="CHEBI:18420"/>
    </ligand>
</feature>
<evidence type="ECO:0000256" key="8">
    <source>
        <dbReference type="ARBA" id="ARBA00022946"/>
    </source>
</evidence>
<dbReference type="Gene3D" id="3.30.470.20">
    <property type="entry name" value="ATP-grasp fold, B domain"/>
    <property type="match status" value="1"/>
</dbReference>
<dbReference type="InterPro" id="IPR005809">
    <property type="entry name" value="Succ_CoA_ligase-like_bsu"/>
</dbReference>
<dbReference type="SUPFAM" id="SSF52210">
    <property type="entry name" value="Succinyl-CoA synthetase domains"/>
    <property type="match status" value="1"/>
</dbReference>
<keyword evidence="8" id="KW-0809">Transit peptide</keyword>
<keyword evidence="7 9" id="KW-0460">Magnesium</keyword>
<evidence type="ECO:0000256" key="10">
    <source>
        <dbReference type="RuleBase" id="RU361258"/>
    </source>
</evidence>
<dbReference type="PANTHER" id="PTHR11815">
    <property type="entry name" value="SUCCINYL-COA SYNTHETASE BETA CHAIN"/>
    <property type="match status" value="1"/>
</dbReference>
<comment type="caution">
    <text evidence="9">Lacks conserved residue(s) required for the propagation of feature annotation.</text>
</comment>
<proteinExistence type="inferred from homology"/>
<comment type="cofactor">
    <cofactor evidence="9">
        <name>Mg(2+)</name>
        <dbReference type="ChEBI" id="CHEBI:18420"/>
    </cofactor>
    <text evidence="9">Binds 1 Mg(2+) ion per subunit.</text>
</comment>
<feature type="domain" description="ATP-grasp fold succinyl-CoA synthetase-type" evidence="12">
    <location>
        <begin position="24"/>
        <end position="236"/>
    </location>
</feature>
<evidence type="ECO:0000313" key="13">
    <source>
        <dbReference type="EMBL" id="CAL5140843.1"/>
    </source>
</evidence>
<dbReference type="Gene3D" id="3.30.1490.20">
    <property type="entry name" value="ATP-grasp fold, A domain"/>
    <property type="match status" value="1"/>
</dbReference>
<dbReference type="GO" id="GO:0042709">
    <property type="term" value="C:succinate-CoA ligase complex"/>
    <property type="evidence" value="ECO:0007669"/>
    <property type="project" value="TreeGrafter"/>
</dbReference>
<dbReference type="GO" id="GO:0000287">
    <property type="term" value="F:magnesium ion binding"/>
    <property type="evidence" value="ECO:0007669"/>
    <property type="project" value="UniProtKB-UniRule"/>
</dbReference>
<comment type="subunit">
    <text evidence="9 10">Heterodimer of an alpha and a beta subunit.</text>
</comment>
<accession>A0AAV2TVG1</accession>
<dbReference type="AlphaFoldDB" id="A0AAV2TVG1"/>
<dbReference type="NCBIfam" id="TIGR01016">
    <property type="entry name" value="sucCoAbeta"/>
    <property type="match status" value="1"/>
</dbReference>
<feature type="binding site" evidence="9">
    <location>
        <position position="140"/>
    </location>
    <ligand>
        <name>ATP</name>
        <dbReference type="ChEBI" id="CHEBI:30616"/>
    </ligand>
</feature>
<comment type="caution">
    <text evidence="13">The sequence shown here is derived from an EMBL/GenBank/DDBJ whole genome shotgun (WGS) entry which is preliminary data.</text>
</comment>
<evidence type="ECO:0000256" key="6">
    <source>
        <dbReference type="ARBA" id="ARBA00022840"/>
    </source>
</evidence>
<evidence type="ECO:0000256" key="9">
    <source>
        <dbReference type="HAMAP-Rule" id="MF_03219"/>
    </source>
</evidence>
<gene>
    <name evidence="13" type="ORF">CDAUBV1_LOCUS16149</name>
</gene>
<evidence type="ECO:0000256" key="2">
    <source>
        <dbReference type="ARBA" id="ARBA00022532"/>
    </source>
</evidence>
<dbReference type="InterPro" id="IPR016102">
    <property type="entry name" value="Succinyl-CoA_synth-like"/>
</dbReference>
<comment type="catalytic activity">
    <reaction evidence="9">
        <text>succinate + ATP + CoA = succinyl-CoA + ADP + phosphate</text>
        <dbReference type="Rhea" id="RHEA:17661"/>
        <dbReference type="ChEBI" id="CHEBI:30031"/>
        <dbReference type="ChEBI" id="CHEBI:30616"/>
        <dbReference type="ChEBI" id="CHEBI:43474"/>
        <dbReference type="ChEBI" id="CHEBI:57287"/>
        <dbReference type="ChEBI" id="CHEBI:57292"/>
        <dbReference type="ChEBI" id="CHEBI:456216"/>
        <dbReference type="EC" id="6.2.1.5"/>
    </reaction>
</comment>
<dbReference type="NCBIfam" id="NF001913">
    <property type="entry name" value="PRK00696.1"/>
    <property type="match status" value="1"/>
</dbReference>
<dbReference type="InterPro" id="IPR013650">
    <property type="entry name" value="ATP-grasp_succ-CoA_synth-type"/>
</dbReference>
<keyword evidence="6 9" id="KW-0067">ATP-binding</keyword>
<evidence type="ECO:0000259" key="11">
    <source>
        <dbReference type="Pfam" id="PF00549"/>
    </source>
</evidence>
<evidence type="ECO:0000256" key="7">
    <source>
        <dbReference type="ARBA" id="ARBA00022842"/>
    </source>
</evidence>
<dbReference type="Pfam" id="PF00549">
    <property type="entry name" value="Ligase_CoA"/>
    <property type="match status" value="1"/>
</dbReference>
<dbReference type="GO" id="GO:0006099">
    <property type="term" value="P:tricarboxylic acid cycle"/>
    <property type="evidence" value="ECO:0007669"/>
    <property type="project" value="UniProtKB-UniRule"/>
</dbReference>
<feature type="domain" description="ATP-citrate synthase/succinyl-CoA ligase C-terminal" evidence="11">
    <location>
        <begin position="296"/>
        <end position="416"/>
    </location>
</feature>
<name>A0AAV2TVG1_CALDB</name>
<keyword evidence="5 9" id="KW-0547">Nucleotide-binding</keyword>
<feature type="binding site" evidence="9">
    <location>
        <position position="233"/>
    </location>
    <ligand>
        <name>Mg(2+)</name>
        <dbReference type="ChEBI" id="CHEBI:18420"/>
    </ligand>
</feature>
<feature type="binding site" evidence="9">
    <location>
        <position position="72"/>
    </location>
    <ligand>
        <name>ATP</name>
        <dbReference type="ChEBI" id="CHEBI:30616"/>
    </ligand>
</feature>
<comment type="similarity">
    <text evidence="9 10">Belongs to the succinate/malate CoA ligase beta subunit family.</text>
</comment>
<dbReference type="PIRSF" id="PIRSF001554">
    <property type="entry name" value="SucCS_beta"/>
    <property type="match status" value="1"/>
</dbReference>
<protein>
    <recommendedName>
        <fullName evidence="9">Succinate--CoA ligase [ADP-forming] subunit beta, mitochondrial</fullName>
        <ecNumber evidence="9">6.2.1.5</ecNumber>
    </recommendedName>
    <alternativeName>
        <fullName evidence="9">Succinyl-CoA synthetase beta chain</fullName>
        <shortName evidence="9">SCS-beta</shortName>
    </alternativeName>
</protein>
<dbReference type="FunFam" id="3.30.470.20:FF:000002">
    <property type="entry name" value="Succinate--CoA ligase [ADP-forming] subunit beta"/>
    <property type="match status" value="1"/>
</dbReference>
<dbReference type="PANTHER" id="PTHR11815:SF1">
    <property type="entry name" value="SUCCINATE--COA LIGASE [ADP-FORMING] SUBUNIT BETA, MITOCHONDRIAL"/>
    <property type="match status" value="1"/>
</dbReference>
<evidence type="ECO:0000256" key="4">
    <source>
        <dbReference type="ARBA" id="ARBA00022723"/>
    </source>
</evidence>
<evidence type="ECO:0000313" key="14">
    <source>
        <dbReference type="Proteomes" id="UP001497525"/>
    </source>
</evidence>
<dbReference type="GO" id="GO:0006104">
    <property type="term" value="P:succinyl-CoA metabolic process"/>
    <property type="evidence" value="ECO:0007669"/>
    <property type="project" value="TreeGrafter"/>
</dbReference>
<organism evidence="13 14">
    <name type="scientific">Calicophoron daubneyi</name>
    <name type="common">Rumen fluke</name>
    <name type="synonym">Paramphistomum daubneyi</name>
    <dbReference type="NCBI Taxonomy" id="300641"/>
    <lineage>
        <taxon>Eukaryota</taxon>
        <taxon>Metazoa</taxon>
        <taxon>Spiralia</taxon>
        <taxon>Lophotrochozoa</taxon>
        <taxon>Platyhelminthes</taxon>
        <taxon>Trematoda</taxon>
        <taxon>Digenea</taxon>
        <taxon>Plagiorchiida</taxon>
        <taxon>Pronocephalata</taxon>
        <taxon>Paramphistomoidea</taxon>
        <taxon>Paramphistomidae</taxon>
        <taxon>Calicophoron</taxon>
    </lineage>
</organism>
<dbReference type="FunFam" id="3.40.50.261:FF:000001">
    <property type="entry name" value="Succinate--CoA ligase [ADP-forming] subunit beta"/>
    <property type="match status" value="1"/>
</dbReference>
<dbReference type="GO" id="GO:0005524">
    <property type="term" value="F:ATP binding"/>
    <property type="evidence" value="ECO:0007669"/>
    <property type="project" value="UniProtKB-UniRule"/>
</dbReference>